<keyword evidence="1" id="KW-0472">Membrane</keyword>
<comment type="caution">
    <text evidence="2">The sequence shown here is derived from an EMBL/GenBank/DDBJ whole genome shotgun (WGS) entry which is preliminary data.</text>
</comment>
<proteinExistence type="predicted"/>
<name>A0AB34CKS9_9GAMM</name>
<feature type="transmembrane region" description="Helical" evidence="1">
    <location>
        <begin position="9"/>
        <end position="27"/>
    </location>
</feature>
<dbReference type="RefSeq" id="WP_150011599.1">
    <property type="nucleotide sequence ID" value="NZ_VWVM01000004.1"/>
</dbReference>
<reference evidence="2 3" key="1">
    <citation type="submission" date="2019-09" db="EMBL/GenBank/DDBJ databases">
        <title>Genomic diversity of phyloplane-associated Pantoea species in Pakistan cotton crop.</title>
        <authorList>
            <person name="Tufail M.R."/>
            <person name="Cook D.R."/>
        </authorList>
    </citation>
    <scope>NUCLEOTIDE SEQUENCE [LARGE SCALE GENOMIC DNA]</scope>
    <source>
        <strain evidence="2 3">B_8</strain>
    </source>
</reference>
<dbReference type="Proteomes" id="UP000324255">
    <property type="component" value="Unassembled WGS sequence"/>
</dbReference>
<feature type="transmembrane region" description="Helical" evidence="1">
    <location>
        <begin position="80"/>
        <end position="100"/>
    </location>
</feature>
<dbReference type="AlphaFoldDB" id="A0AB34CKS9"/>
<evidence type="ECO:0000256" key="1">
    <source>
        <dbReference type="SAM" id="Phobius"/>
    </source>
</evidence>
<keyword evidence="3" id="KW-1185">Reference proteome</keyword>
<protein>
    <submittedName>
        <fullName evidence="2">Uncharacterized protein</fullName>
    </submittedName>
</protein>
<accession>A0AB34CKS9</accession>
<organism evidence="2 3">
    <name type="scientific">Candidatus Pantoea gossypiicola</name>
    <dbReference type="NCBI Taxonomy" id="2608008"/>
    <lineage>
        <taxon>Bacteria</taxon>
        <taxon>Pseudomonadati</taxon>
        <taxon>Pseudomonadota</taxon>
        <taxon>Gammaproteobacteria</taxon>
        <taxon>Enterobacterales</taxon>
        <taxon>Erwiniaceae</taxon>
        <taxon>Pantoea</taxon>
    </lineage>
</organism>
<keyword evidence="1" id="KW-1133">Transmembrane helix</keyword>
<dbReference type="EMBL" id="VWVM01000004">
    <property type="protein sequence ID" value="KAA6126751.1"/>
    <property type="molecule type" value="Genomic_DNA"/>
</dbReference>
<sequence length="170" mass="18642">MNSCSTPRLALIITSALGCIFTFFVWRNEIDRTTFLAQPVLKALWCAVLPLGLSVFLIIKKWGKGEPVKGMMNNIKLFAGAVLMVLFLGYMLLTTLVWLLPGTISTYTAYSEFSPGSRNNCSGVDVNDPDLQRRIKVCEPAGNYFGGGMLHVTKRSNAAGMTIVNSVLKD</sequence>
<keyword evidence="1" id="KW-0812">Transmembrane</keyword>
<gene>
    <name evidence="2" type="ORF">F3I20_06725</name>
</gene>
<feature type="transmembrane region" description="Helical" evidence="1">
    <location>
        <begin position="39"/>
        <end position="59"/>
    </location>
</feature>
<evidence type="ECO:0000313" key="2">
    <source>
        <dbReference type="EMBL" id="KAA6126751.1"/>
    </source>
</evidence>
<evidence type="ECO:0000313" key="3">
    <source>
        <dbReference type="Proteomes" id="UP000324255"/>
    </source>
</evidence>